<keyword evidence="2" id="KW-1185">Reference proteome</keyword>
<reference evidence="1 2" key="1">
    <citation type="submission" date="2017-05" db="EMBL/GenBank/DDBJ databases">
        <authorList>
            <person name="Varghese N."/>
            <person name="Submissions S."/>
        </authorList>
    </citation>
    <scope>NUCLEOTIDE SEQUENCE [LARGE SCALE GENOMIC DNA]</scope>
    <source>
        <strain evidence="1 2">DSM 15360</strain>
    </source>
</reference>
<organism evidence="1 2">
    <name type="scientific">Algoriphagus winogradskyi</name>
    <dbReference type="NCBI Taxonomy" id="237017"/>
    <lineage>
        <taxon>Bacteria</taxon>
        <taxon>Pseudomonadati</taxon>
        <taxon>Bacteroidota</taxon>
        <taxon>Cytophagia</taxon>
        <taxon>Cytophagales</taxon>
        <taxon>Cyclobacteriaceae</taxon>
        <taxon>Algoriphagus</taxon>
    </lineage>
</organism>
<name>A0ABY1PK54_9BACT</name>
<evidence type="ECO:0008006" key="3">
    <source>
        <dbReference type="Google" id="ProtNLM"/>
    </source>
</evidence>
<gene>
    <name evidence="1" type="ORF">SAMN06265367_11161</name>
</gene>
<evidence type="ECO:0000313" key="2">
    <source>
        <dbReference type="Proteomes" id="UP001157915"/>
    </source>
</evidence>
<dbReference type="EMBL" id="FXUA01000011">
    <property type="protein sequence ID" value="SMP35821.1"/>
    <property type="molecule type" value="Genomic_DNA"/>
</dbReference>
<proteinExistence type="predicted"/>
<accession>A0ABY1PK54</accession>
<sequence>MGLRYFQVKIFNETKRVYIPGEQNILGYMYLDGKPSSGKAPVQKVTSNSSLKNFYSASPDMGSRKIVSTRVMELLEKYRTGNFIYLSCAIMKGSEIIDSFWITDVIHFDDQQVDFEKSKFELYESWVEKQVEGRALEFGRKLNTITFQNLEELEKYEKNLSHLSYIITRNLVLKSTCKFHLLFLRSFGIFDFIVSEELKNELQKQILDKGIEFKPLELSDNEWYGPNGIRKLYYK</sequence>
<protein>
    <recommendedName>
        <fullName evidence="3">SMODS-associated NUDIX domain-containing protein</fullName>
    </recommendedName>
</protein>
<evidence type="ECO:0000313" key="1">
    <source>
        <dbReference type="EMBL" id="SMP35821.1"/>
    </source>
</evidence>
<dbReference type="Proteomes" id="UP001157915">
    <property type="component" value="Unassembled WGS sequence"/>
</dbReference>
<comment type="caution">
    <text evidence="1">The sequence shown here is derived from an EMBL/GenBank/DDBJ whole genome shotgun (WGS) entry which is preliminary data.</text>
</comment>